<evidence type="ECO:0000313" key="17">
    <source>
        <dbReference type="Proteomes" id="UP001283366"/>
    </source>
</evidence>
<dbReference type="PROSITE" id="PS50206">
    <property type="entry name" value="RHODANESE_3"/>
    <property type="match status" value="1"/>
</dbReference>
<dbReference type="PANTHER" id="PTHR43209">
    <property type="entry name" value="TRNA SULFURTRANSFERASE"/>
    <property type="match status" value="1"/>
</dbReference>
<dbReference type="GO" id="GO:0005524">
    <property type="term" value="F:ATP binding"/>
    <property type="evidence" value="ECO:0007669"/>
    <property type="project" value="UniProtKB-UniRule"/>
</dbReference>
<dbReference type="NCBIfam" id="TIGR00342">
    <property type="entry name" value="tRNA uracil 4-sulfurtransferase ThiI"/>
    <property type="match status" value="1"/>
</dbReference>
<dbReference type="EC" id="2.8.1.4" evidence="11"/>
<evidence type="ECO:0000256" key="3">
    <source>
        <dbReference type="ARBA" id="ARBA00022555"/>
    </source>
</evidence>
<dbReference type="InterPro" id="IPR014729">
    <property type="entry name" value="Rossmann-like_a/b/a_fold"/>
</dbReference>
<comment type="subcellular location">
    <subcellularLocation>
        <location evidence="1 11">Cytoplasm</location>
    </subcellularLocation>
</comment>
<dbReference type="PANTHER" id="PTHR43209:SF1">
    <property type="entry name" value="TRNA SULFURTRANSFERASE"/>
    <property type="match status" value="1"/>
</dbReference>
<name>A0A1Y6ITN7_9VIBR</name>
<dbReference type="CDD" id="cd01712">
    <property type="entry name" value="PPase_ThiI"/>
    <property type="match status" value="1"/>
</dbReference>
<evidence type="ECO:0000259" key="12">
    <source>
        <dbReference type="PROSITE" id="PS50206"/>
    </source>
</evidence>
<evidence type="ECO:0000256" key="7">
    <source>
        <dbReference type="ARBA" id="ARBA00022884"/>
    </source>
</evidence>
<comment type="caution">
    <text evidence="11">Lacks conserved residue(s) required for the propagation of feature annotation.</text>
</comment>
<feature type="binding site" evidence="11">
    <location>
        <position position="265"/>
    </location>
    <ligand>
        <name>ATP</name>
        <dbReference type="ChEBI" id="CHEBI:30616"/>
    </ligand>
</feature>
<keyword evidence="17" id="KW-1185">Reference proteome</keyword>
<proteinExistence type="inferred from homology"/>
<dbReference type="Gene3D" id="3.40.250.10">
    <property type="entry name" value="Rhodanese-like domain"/>
    <property type="match status" value="1"/>
</dbReference>
<feature type="binding site" evidence="11">
    <location>
        <position position="296"/>
    </location>
    <ligand>
        <name>ATP</name>
        <dbReference type="ChEBI" id="CHEBI:30616"/>
    </ligand>
</feature>
<feature type="domain" description="THUMP" evidence="13">
    <location>
        <begin position="61"/>
        <end position="165"/>
    </location>
</feature>
<keyword evidence="9 11" id="KW-1015">Disulfide bond</keyword>
<dbReference type="InterPro" id="IPR026340">
    <property type="entry name" value="THII_Thiazole_biosynth_dom"/>
</dbReference>
<dbReference type="GO" id="GO:0009228">
    <property type="term" value="P:thiamine biosynthetic process"/>
    <property type="evidence" value="ECO:0007669"/>
    <property type="project" value="UniProtKB-KW"/>
</dbReference>
<accession>A0A1Y6ITN7</accession>
<dbReference type="Pfam" id="PF02926">
    <property type="entry name" value="THUMP"/>
    <property type="match status" value="1"/>
</dbReference>
<evidence type="ECO:0000313" key="14">
    <source>
        <dbReference type="EMBL" id="MDW6003368.1"/>
    </source>
</evidence>
<dbReference type="CDD" id="cd00158">
    <property type="entry name" value="RHOD"/>
    <property type="match status" value="1"/>
</dbReference>
<dbReference type="Pfam" id="PF00581">
    <property type="entry name" value="Rhodanese"/>
    <property type="match status" value="1"/>
</dbReference>
<keyword evidence="8 11" id="KW-0784">Thiamine biosynthesis</keyword>
<dbReference type="SUPFAM" id="SSF52821">
    <property type="entry name" value="Rhodanese/Cell cycle control phosphatase"/>
    <property type="match status" value="1"/>
</dbReference>
<reference evidence="15 16" key="1">
    <citation type="submission" date="2017-05" db="EMBL/GenBank/DDBJ databases">
        <authorList>
            <person name="Song R."/>
            <person name="Chenine A.L."/>
            <person name="Ruprecht R.M."/>
        </authorList>
    </citation>
    <scope>NUCLEOTIDE SEQUENCE [LARGE SCALE GENOMIC DNA]</scope>
    <source>
        <strain evidence="15 16">CECT 7927</strain>
    </source>
</reference>
<keyword evidence="4 11" id="KW-0808">Transferase</keyword>
<dbReference type="EMBL" id="JAWRCO010000001">
    <property type="protein sequence ID" value="MDW6003368.1"/>
    <property type="molecule type" value="Genomic_DNA"/>
</dbReference>
<dbReference type="Pfam" id="PF02568">
    <property type="entry name" value="ThiI"/>
    <property type="match status" value="1"/>
</dbReference>
<keyword evidence="6 11" id="KW-0067">ATP-binding</keyword>
<comment type="function">
    <text evidence="11">Catalyzes the ATP-dependent transfer of a sulfur to tRNA to produce 4-thiouridine in position 8 of tRNAs, which functions as a near-UV photosensor. Also catalyzes the transfer of sulfur to the sulfur carrier protein ThiS, forming ThiS-thiocarboxylate. This is a step in the synthesis of thiazole, in the thiamine biosynthesis pathway. The sulfur is donated as persulfide by IscS.</text>
</comment>
<dbReference type="GO" id="GO:0009229">
    <property type="term" value="P:thiamine diphosphate biosynthetic process"/>
    <property type="evidence" value="ECO:0007669"/>
    <property type="project" value="UniProtKB-UniRule"/>
</dbReference>
<organism evidence="15 16">
    <name type="scientific">Vibrio mangrovi</name>
    <dbReference type="NCBI Taxonomy" id="474394"/>
    <lineage>
        <taxon>Bacteria</taxon>
        <taxon>Pseudomonadati</taxon>
        <taxon>Pseudomonadota</taxon>
        <taxon>Gammaproteobacteria</taxon>
        <taxon>Vibrionales</taxon>
        <taxon>Vibrionaceae</taxon>
        <taxon>Vibrio</taxon>
    </lineage>
</organism>
<dbReference type="RefSeq" id="WP_087479840.1">
    <property type="nucleotide sequence ID" value="NZ_AP024883.1"/>
</dbReference>
<dbReference type="Gene3D" id="3.30.2130.30">
    <property type="match status" value="1"/>
</dbReference>
<dbReference type="EMBL" id="FXXI01000001">
    <property type="protein sequence ID" value="SMR99842.1"/>
    <property type="molecule type" value="Genomic_DNA"/>
</dbReference>
<dbReference type="InterPro" id="IPR054173">
    <property type="entry name" value="ThiI_fer"/>
</dbReference>
<comment type="catalytic activity">
    <reaction evidence="11">
        <text>[ThiS sulfur-carrier protein]-C-terminal Gly-Gly-AMP + S-sulfanyl-L-cysteinyl-[cysteine desulfurase] + AH2 = [ThiS sulfur-carrier protein]-C-terminal-Gly-aminoethanethioate + L-cysteinyl-[cysteine desulfurase] + A + AMP + 2 H(+)</text>
        <dbReference type="Rhea" id="RHEA:43340"/>
        <dbReference type="Rhea" id="RHEA-COMP:12157"/>
        <dbReference type="Rhea" id="RHEA-COMP:12158"/>
        <dbReference type="Rhea" id="RHEA-COMP:12910"/>
        <dbReference type="Rhea" id="RHEA-COMP:19908"/>
        <dbReference type="ChEBI" id="CHEBI:13193"/>
        <dbReference type="ChEBI" id="CHEBI:15378"/>
        <dbReference type="ChEBI" id="CHEBI:17499"/>
        <dbReference type="ChEBI" id="CHEBI:29950"/>
        <dbReference type="ChEBI" id="CHEBI:61963"/>
        <dbReference type="ChEBI" id="CHEBI:90618"/>
        <dbReference type="ChEBI" id="CHEBI:232372"/>
        <dbReference type="ChEBI" id="CHEBI:456215"/>
    </reaction>
</comment>
<dbReference type="FunFam" id="3.40.250.10:FF:000003">
    <property type="entry name" value="tRNA sulfurtransferase"/>
    <property type="match status" value="1"/>
</dbReference>
<dbReference type="Gene3D" id="3.40.50.620">
    <property type="entry name" value="HUPs"/>
    <property type="match status" value="1"/>
</dbReference>
<dbReference type="CDD" id="cd11716">
    <property type="entry name" value="THUMP_ThiI"/>
    <property type="match status" value="1"/>
</dbReference>
<evidence type="ECO:0000259" key="13">
    <source>
        <dbReference type="PROSITE" id="PS51165"/>
    </source>
</evidence>
<evidence type="ECO:0000256" key="10">
    <source>
        <dbReference type="ARBA" id="ARBA00023284"/>
    </source>
</evidence>
<dbReference type="FunFam" id="3.40.50.620:FF:000029">
    <property type="entry name" value="tRNA sulfurtransferase"/>
    <property type="match status" value="1"/>
</dbReference>
<sequence>MKFIVKPHPEIFVKSESVRKRFTKILECNIRNIIQRRTEAVAVFNRRDHIEVTSASDQYYAETLEILTHTPGIHHVLEVQQSDFNDLHDIYEQVLAHSRSKIEGKTFVVRAKRRGKHDFTSIELERYVGGGLNQAVESAKVKLNNPEVTVRVEISGDKLNQIIARHKGLGGFPLGTQEDVLSLISGGFDSGVSSYLHIKRGSKVHYCFFNLGGPAHEIGVKQVAHYLWNKYGSSAKVRFIAVDFEPVVAEILEKVDDGQMGVVLKRMFMRAAGMIAERFDIQALVTGEALGQVSSQTLTNLRHIDGVTDRLILRPLINWDKEDIINLARDIGTEDFAKTMPEYCGVISRRPTVKAVREKLEAEEAKFDFSILEGVVYSARQMDIRDIAQETQQQAPEVELVDAIHEHAVVLDIRSPDEEDEHPLVLDGVEVKHLPFYKLGTQFGDLDQSKTYLLYCDRGVMSRLQALYLKEQGFNNVKVYRP</sequence>
<dbReference type="SMART" id="SM00981">
    <property type="entry name" value="THUMP"/>
    <property type="match status" value="1"/>
</dbReference>
<dbReference type="OrthoDB" id="9773948at2"/>
<dbReference type="NCBIfam" id="TIGR04271">
    <property type="entry name" value="ThiI_C_thiazole"/>
    <property type="match status" value="1"/>
</dbReference>
<keyword evidence="5 11" id="KW-0547">Nucleotide-binding</keyword>
<comment type="pathway">
    <text evidence="11">Cofactor biosynthesis; thiamine diphosphate biosynthesis.</text>
</comment>
<dbReference type="Proteomes" id="UP000196125">
    <property type="component" value="Unassembled WGS sequence"/>
</dbReference>
<dbReference type="AlphaFoldDB" id="A0A1Y6ITN7"/>
<gene>
    <name evidence="11 15" type="primary">thiI</name>
    <name evidence="14" type="ORF">SBX37_10960</name>
    <name evidence="15" type="ORF">VIM7927_01076</name>
</gene>
<evidence type="ECO:0000313" key="15">
    <source>
        <dbReference type="EMBL" id="SMR99842.1"/>
    </source>
</evidence>
<dbReference type="InterPro" id="IPR001763">
    <property type="entry name" value="Rhodanese-like_dom"/>
</dbReference>
<evidence type="ECO:0000256" key="8">
    <source>
        <dbReference type="ARBA" id="ARBA00022977"/>
    </source>
</evidence>
<dbReference type="InterPro" id="IPR036873">
    <property type="entry name" value="Rhodanese-like_dom_sf"/>
</dbReference>
<dbReference type="InterPro" id="IPR020536">
    <property type="entry name" value="ThiI_AANH"/>
</dbReference>
<dbReference type="PROSITE" id="PS51165">
    <property type="entry name" value="THUMP"/>
    <property type="match status" value="1"/>
</dbReference>
<keyword evidence="2 11" id="KW-0963">Cytoplasm</keyword>
<dbReference type="Proteomes" id="UP001283366">
    <property type="component" value="Unassembled WGS sequence"/>
</dbReference>
<keyword evidence="7 11" id="KW-0694">RNA-binding</keyword>
<dbReference type="UniPathway" id="UPA00060"/>
<evidence type="ECO:0000256" key="11">
    <source>
        <dbReference type="HAMAP-Rule" id="MF_00021"/>
    </source>
</evidence>
<dbReference type="GO" id="GO:0002937">
    <property type="term" value="P:tRNA 4-thiouridine biosynthesis"/>
    <property type="evidence" value="ECO:0007669"/>
    <property type="project" value="TreeGrafter"/>
</dbReference>
<comment type="similarity">
    <text evidence="11">Belongs to the ThiI family.</text>
</comment>
<dbReference type="GO" id="GO:0005829">
    <property type="term" value="C:cytosol"/>
    <property type="evidence" value="ECO:0007669"/>
    <property type="project" value="TreeGrafter"/>
</dbReference>
<comment type="catalytic activity">
    <reaction evidence="11">
        <text>[ThiI sulfur-carrier protein]-S-sulfanyl-L-cysteine + a uridine in tRNA + 2 reduced [2Fe-2S]-[ferredoxin] + ATP + H(+) = [ThiI sulfur-carrier protein]-L-cysteine + a 4-thiouridine in tRNA + 2 oxidized [2Fe-2S]-[ferredoxin] + AMP + diphosphate</text>
        <dbReference type="Rhea" id="RHEA:24176"/>
        <dbReference type="Rhea" id="RHEA-COMP:10000"/>
        <dbReference type="Rhea" id="RHEA-COMP:10001"/>
        <dbReference type="Rhea" id="RHEA-COMP:13337"/>
        <dbReference type="Rhea" id="RHEA-COMP:13338"/>
        <dbReference type="Rhea" id="RHEA-COMP:13339"/>
        <dbReference type="Rhea" id="RHEA-COMP:13340"/>
        <dbReference type="ChEBI" id="CHEBI:15378"/>
        <dbReference type="ChEBI" id="CHEBI:29950"/>
        <dbReference type="ChEBI" id="CHEBI:30616"/>
        <dbReference type="ChEBI" id="CHEBI:33019"/>
        <dbReference type="ChEBI" id="CHEBI:33737"/>
        <dbReference type="ChEBI" id="CHEBI:33738"/>
        <dbReference type="ChEBI" id="CHEBI:61963"/>
        <dbReference type="ChEBI" id="CHEBI:65315"/>
        <dbReference type="ChEBI" id="CHEBI:136798"/>
        <dbReference type="ChEBI" id="CHEBI:456215"/>
        <dbReference type="EC" id="2.8.1.4"/>
    </reaction>
</comment>
<feature type="domain" description="Rhodanese" evidence="12">
    <location>
        <begin position="404"/>
        <end position="480"/>
    </location>
</feature>
<evidence type="ECO:0000256" key="9">
    <source>
        <dbReference type="ARBA" id="ARBA00023157"/>
    </source>
</evidence>
<feature type="active site" description="Cysteine persulfide intermediate" evidence="11">
    <location>
        <position position="456"/>
    </location>
</feature>
<feature type="binding site" evidence="11">
    <location>
        <begin position="183"/>
        <end position="184"/>
    </location>
    <ligand>
        <name>ATP</name>
        <dbReference type="ChEBI" id="CHEBI:30616"/>
    </ligand>
</feature>
<evidence type="ECO:0000256" key="4">
    <source>
        <dbReference type="ARBA" id="ARBA00022679"/>
    </source>
</evidence>
<dbReference type="InterPro" id="IPR050102">
    <property type="entry name" value="tRNA_sulfurtransferase_ThiI"/>
</dbReference>
<dbReference type="InterPro" id="IPR003720">
    <property type="entry name" value="tRNA_STrfase"/>
</dbReference>
<dbReference type="InterPro" id="IPR049962">
    <property type="entry name" value="THUMP_ThiI"/>
</dbReference>
<keyword evidence="3 11" id="KW-0820">tRNA-binding</keyword>
<protein>
    <recommendedName>
        <fullName evidence="11">tRNA sulfurtransferase</fullName>
        <ecNumber evidence="11">2.8.1.4</ecNumber>
    </recommendedName>
    <alternativeName>
        <fullName evidence="11">Sulfur carrier protein ThiS sulfurtransferase</fullName>
    </alternativeName>
    <alternativeName>
        <fullName evidence="11">Thiamine biosynthesis protein ThiI</fullName>
    </alternativeName>
    <alternativeName>
        <fullName evidence="11">tRNA 4-thiouridine synthase</fullName>
    </alternativeName>
</protein>
<evidence type="ECO:0000256" key="6">
    <source>
        <dbReference type="ARBA" id="ARBA00022840"/>
    </source>
</evidence>
<reference evidence="14 17" key="2">
    <citation type="submission" date="2023-11" db="EMBL/GenBank/DDBJ databases">
        <title>Plant-associative lifestyle of Vibrio porteresiae and its evolutionary dynamics.</title>
        <authorList>
            <person name="Rameshkumar N."/>
            <person name="Kirti K."/>
        </authorList>
    </citation>
    <scope>NUCLEOTIDE SEQUENCE [LARGE SCALE GENOMIC DNA]</scope>
    <source>
        <strain evidence="14 17">MSSRF38</strain>
    </source>
</reference>
<dbReference type="GO" id="GO:0140741">
    <property type="term" value="F:tRNA-uracil-4 sulfurtransferase activity"/>
    <property type="evidence" value="ECO:0007669"/>
    <property type="project" value="UniProtKB-EC"/>
</dbReference>
<feature type="binding site" evidence="11">
    <location>
        <position position="287"/>
    </location>
    <ligand>
        <name>ATP</name>
        <dbReference type="ChEBI" id="CHEBI:30616"/>
    </ligand>
</feature>
<dbReference type="GO" id="GO:0052837">
    <property type="term" value="P:thiazole biosynthetic process"/>
    <property type="evidence" value="ECO:0007669"/>
    <property type="project" value="InterPro"/>
</dbReference>
<dbReference type="HAMAP" id="MF_00021">
    <property type="entry name" value="ThiI"/>
    <property type="match status" value="1"/>
</dbReference>
<evidence type="ECO:0000313" key="16">
    <source>
        <dbReference type="Proteomes" id="UP000196125"/>
    </source>
</evidence>
<dbReference type="GO" id="GO:0004810">
    <property type="term" value="F:CCA tRNA nucleotidyltransferase activity"/>
    <property type="evidence" value="ECO:0007669"/>
    <property type="project" value="InterPro"/>
</dbReference>
<keyword evidence="10 11" id="KW-0676">Redox-active center</keyword>
<feature type="disulfide bond" description="Redox-active" evidence="11">
    <location>
        <begin position="344"/>
        <end position="456"/>
    </location>
</feature>
<dbReference type="SUPFAM" id="SSF143437">
    <property type="entry name" value="THUMP domain-like"/>
    <property type="match status" value="1"/>
</dbReference>
<evidence type="ECO:0000256" key="2">
    <source>
        <dbReference type="ARBA" id="ARBA00022490"/>
    </source>
</evidence>
<evidence type="ECO:0000256" key="1">
    <source>
        <dbReference type="ARBA" id="ARBA00004496"/>
    </source>
</evidence>
<dbReference type="GO" id="GO:0000049">
    <property type="term" value="F:tRNA binding"/>
    <property type="evidence" value="ECO:0007669"/>
    <property type="project" value="UniProtKB-UniRule"/>
</dbReference>
<dbReference type="Pfam" id="PF22025">
    <property type="entry name" value="ThiI_fer"/>
    <property type="match status" value="1"/>
</dbReference>
<evidence type="ECO:0000256" key="5">
    <source>
        <dbReference type="ARBA" id="ARBA00022741"/>
    </source>
</evidence>
<dbReference type="SUPFAM" id="SSF52402">
    <property type="entry name" value="Adenine nucleotide alpha hydrolases-like"/>
    <property type="match status" value="1"/>
</dbReference>
<dbReference type="InterPro" id="IPR049961">
    <property type="entry name" value="ThiI_N"/>
</dbReference>
<dbReference type="InterPro" id="IPR004114">
    <property type="entry name" value="THUMP_dom"/>
</dbReference>